<dbReference type="AlphaFoldDB" id="U6Q1D7"/>
<evidence type="ECO:0000313" key="3">
    <source>
        <dbReference type="Proteomes" id="UP000017813"/>
    </source>
</evidence>
<dbReference type="InterPro" id="IPR009752">
    <property type="entry name" value="Phage_Mu_GpJ"/>
</dbReference>
<accession>U6Q1D7</accession>
<dbReference type="OrthoDB" id="9812088at2"/>
<protein>
    <recommendedName>
        <fullName evidence="4">DUF1320 domain-containing protein</fullName>
    </recommendedName>
</protein>
<proteinExistence type="predicted"/>
<dbReference type="STRING" id="641147.HMPREF9021_02256"/>
<dbReference type="KEGG" id="smur:BWP33_10715"/>
<dbReference type="KEGG" id="smur:BWP33_03085"/>
<dbReference type="eggNOG" id="COG4387">
    <property type="taxonomic scope" value="Bacteria"/>
</dbReference>
<evidence type="ECO:0008006" key="4">
    <source>
        <dbReference type="Google" id="ProtNLM"/>
    </source>
</evidence>
<dbReference type="KEGG" id="smur:BWP33_02710"/>
<reference evidence="2 3" key="1">
    <citation type="submission" date="2010-03" db="EMBL/GenBank/DDBJ databases">
        <authorList>
            <consortium name="The Broad Institute Genome Sequencing Platform"/>
            <person name="Ward D."/>
            <person name="Earl A."/>
            <person name="Feldgarden M."/>
            <person name="Gevers D."/>
            <person name="Young S."/>
            <person name="Zeng Q."/>
            <person name="Koehrsen M."/>
            <person name="Alvarado L."/>
            <person name="Berlin A.M."/>
            <person name="Borenstein D."/>
            <person name="Chapman S.B."/>
            <person name="Chen Z."/>
            <person name="Engels R."/>
            <person name="Freedman E."/>
            <person name="Gellesch M."/>
            <person name="Goldberg J."/>
            <person name="Griggs A."/>
            <person name="Gujja S."/>
            <person name="Heilman E.R."/>
            <person name="Heiman D.I."/>
            <person name="Hepburn T.A."/>
            <person name="Howarth C."/>
            <person name="Jen D."/>
            <person name="Larson L."/>
            <person name="Mehta T."/>
            <person name="Park D."/>
            <person name="Pearson M."/>
            <person name="Richards J."/>
            <person name="Roberts A."/>
            <person name="Saif S."/>
            <person name="Shea T.D."/>
            <person name="Shenoy N."/>
            <person name="Sisk P."/>
            <person name="Stolte C."/>
            <person name="Sykes S.N."/>
            <person name="Walk T."/>
            <person name="White J."/>
            <person name="Yandava C."/>
            <person name="Izard J."/>
            <person name="Baranova O.V."/>
            <person name="Blanton J.M."/>
            <person name="Tanner A.C."/>
            <person name="Dewhirst F."/>
            <person name="Haas B."/>
            <person name="Nusbaum C."/>
            <person name="Birren B."/>
        </authorList>
    </citation>
    <scope>NUCLEOTIDE SEQUENCE [LARGE SCALE GENOMIC DNA]</scope>
    <source>
        <strain evidence="2 3">ATCC 29453</strain>
    </source>
</reference>
<evidence type="ECO:0000313" key="1">
    <source>
        <dbReference type="EMBL" id="EFG29893.2"/>
    </source>
</evidence>
<dbReference type="Proteomes" id="UP000017813">
    <property type="component" value="Unassembled WGS sequence"/>
</dbReference>
<sequence length="147" mass="16487">MMNAVSGSLITQADLVQRFGERELVNLTDRTAKREIVPDVLQKALNDAEAEVNGYLRAAGFRQPFAPVPYALVVKTCDVCRWYLYENGIPDVVQKRYDNAIAWFKLLIKNPSILGFDADGVEEVKASGGMAVIPNELKDWKDVNNHF</sequence>
<dbReference type="RefSeq" id="WP_002642877.1">
    <property type="nucleotide sequence ID" value="NZ_CP019448.1"/>
</dbReference>
<reference evidence="2 3" key="2">
    <citation type="submission" date="2011-10" db="EMBL/GenBank/DDBJ databases">
        <title>The Genome Sequence of Simonsiella muelleri ATCC 29453.</title>
        <authorList>
            <consortium name="The Broad Institute Genome Sequencing Platform"/>
            <consortium name="The Broad Institute Genome Sequencing Center for Infectious Disease"/>
            <person name="Earl A."/>
            <person name="Ward D."/>
            <person name="Feldgarden M."/>
            <person name="Gevers D."/>
            <person name="Izard J."/>
            <person name="Baranova O.V."/>
            <person name="Blanton J.M."/>
            <person name="Tanner A.C."/>
            <person name="Dewhirst F."/>
            <person name="Young S.K."/>
            <person name="Zeng Q."/>
            <person name="Gargeya S."/>
            <person name="Fitzgerald M."/>
            <person name="Haas B."/>
            <person name="Abouelleil A."/>
            <person name="Alvarado L."/>
            <person name="Arachchi H.M."/>
            <person name="Berlin A."/>
            <person name="Brown A."/>
            <person name="Chapman S.B."/>
            <person name="Chen Z."/>
            <person name="Dunbar C."/>
            <person name="Freedman E."/>
            <person name="Gearin G."/>
            <person name="Goldberg J."/>
            <person name="Griggs A."/>
            <person name="Gujja S."/>
            <person name="Heiman D."/>
            <person name="Howarth C."/>
            <person name="Larson L."/>
            <person name="Lui A."/>
            <person name="MacDonald P.J.P."/>
            <person name="Montmayeur A."/>
            <person name="Murphy C."/>
            <person name="Neiman D."/>
            <person name="Pearson M."/>
            <person name="Priest M."/>
            <person name="Roberts A."/>
            <person name="Saif S."/>
            <person name="Shea T."/>
            <person name="Shenoy N."/>
            <person name="Sisk P."/>
            <person name="Stolte C."/>
            <person name="Sykes S."/>
            <person name="Wortman J."/>
            <person name="Nusbaum C."/>
            <person name="Birren B."/>
        </authorList>
    </citation>
    <scope>NUCLEOTIDE SEQUENCE [LARGE SCALE GENOMIC DNA]</scope>
    <source>
        <strain evidence="2 3">ATCC 29453</strain>
    </source>
</reference>
<gene>
    <name evidence="1" type="ORF">HMPREF9021_02256</name>
    <name evidence="2" type="ORF">HMPREF9021_02642</name>
</gene>
<dbReference type="HOGENOM" id="CLU_112375_1_1_4"/>
<dbReference type="EMBL" id="ADCY02000055">
    <property type="protein sequence ID" value="EFG29893.2"/>
    <property type="molecule type" value="Genomic_DNA"/>
</dbReference>
<evidence type="ECO:0000313" key="2">
    <source>
        <dbReference type="EMBL" id="EJZ50122.1"/>
    </source>
</evidence>
<organism evidence="2 3">
    <name type="scientific">Simonsiella muelleri ATCC 29453</name>
    <dbReference type="NCBI Taxonomy" id="641147"/>
    <lineage>
        <taxon>Bacteria</taxon>
        <taxon>Pseudomonadati</taxon>
        <taxon>Pseudomonadota</taxon>
        <taxon>Betaproteobacteria</taxon>
        <taxon>Neisseriales</taxon>
        <taxon>Neisseriaceae</taxon>
        <taxon>Simonsiella</taxon>
    </lineage>
</organism>
<comment type="caution">
    <text evidence="2">The sequence shown here is derived from an EMBL/GenBank/DDBJ whole genome shotgun (WGS) entry which is preliminary data.</text>
</comment>
<keyword evidence="3" id="KW-1185">Reference proteome</keyword>
<dbReference type="EMBL" id="ADCY02000061">
    <property type="protein sequence ID" value="EJZ50122.1"/>
    <property type="molecule type" value="Genomic_DNA"/>
</dbReference>
<dbReference type="KEGG" id="smur:BWP33_08865"/>
<dbReference type="Pfam" id="PF07030">
    <property type="entry name" value="Phage_Mu_Gp36"/>
    <property type="match status" value="1"/>
</dbReference>
<name>U6Q1D7_9NEIS</name>